<dbReference type="PANTHER" id="PTHR43133:SF8">
    <property type="entry name" value="RNA POLYMERASE SIGMA FACTOR HI_1459-RELATED"/>
    <property type="match status" value="1"/>
</dbReference>
<evidence type="ECO:0000256" key="2">
    <source>
        <dbReference type="ARBA" id="ARBA00023015"/>
    </source>
</evidence>
<dbReference type="PROSITE" id="PS00622">
    <property type="entry name" value="HTH_LUXR_1"/>
    <property type="match status" value="1"/>
</dbReference>
<gene>
    <name evidence="7" type="ORF">UY40_C0012G0002</name>
</gene>
<keyword evidence="2" id="KW-0805">Transcription regulation</keyword>
<dbReference type="InterPro" id="IPR014284">
    <property type="entry name" value="RNA_pol_sigma-70_dom"/>
</dbReference>
<keyword evidence="5" id="KW-0804">Transcription</keyword>
<organism evidence="7 8">
    <name type="scientific">candidate division CPR1 bacterium GW2011_GWC1_49_13</name>
    <dbReference type="NCBI Taxonomy" id="1618342"/>
    <lineage>
        <taxon>Bacteria</taxon>
        <taxon>candidate division CPR1</taxon>
    </lineage>
</organism>
<evidence type="ECO:0000256" key="5">
    <source>
        <dbReference type="ARBA" id="ARBA00023163"/>
    </source>
</evidence>
<accession>A0A0G1VHF0</accession>
<dbReference type="InterPro" id="IPR007627">
    <property type="entry name" value="RNA_pol_sigma70_r2"/>
</dbReference>
<evidence type="ECO:0000313" key="7">
    <source>
        <dbReference type="EMBL" id="KKW05655.1"/>
    </source>
</evidence>
<dbReference type="InterPro" id="IPR013325">
    <property type="entry name" value="RNA_pol_sigma_r2"/>
</dbReference>
<dbReference type="InterPro" id="IPR013324">
    <property type="entry name" value="RNA_pol_sigma_r3/r4-like"/>
</dbReference>
<dbReference type="SUPFAM" id="SSF88946">
    <property type="entry name" value="Sigma2 domain of RNA polymerase sigma factors"/>
    <property type="match status" value="1"/>
</dbReference>
<dbReference type="InterPro" id="IPR013249">
    <property type="entry name" value="RNA_pol_sigma70_r4_t2"/>
</dbReference>
<dbReference type="Proteomes" id="UP000034119">
    <property type="component" value="Unassembled WGS sequence"/>
</dbReference>
<dbReference type="CDD" id="cd06171">
    <property type="entry name" value="Sigma70_r4"/>
    <property type="match status" value="1"/>
</dbReference>
<name>A0A0G1VHF0_9BACT</name>
<dbReference type="Gene3D" id="1.10.10.10">
    <property type="entry name" value="Winged helix-like DNA-binding domain superfamily/Winged helix DNA-binding domain"/>
    <property type="match status" value="1"/>
</dbReference>
<evidence type="ECO:0000256" key="3">
    <source>
        <dbReference type="ARBA" id="ARBA00023082"/>
    </source>
</evidence>
<dbReference type="InterPro" id="IPR036388">
    <property type="entry name" value="WH-like_DNA-bd_sf"/>
</dbReference>
<dbReference type="GO" id="GO:0006352">
    <property type="term" value="P:DNA-templated transcription initiation"/>
    <property type="evidence" value="ECO:0007669"/>
    <property type="project" value="InterPro"/>
</dbReference>
<comment type="similarity">
    <text evidence="1">Belongs to the sigma-70 factor family. ECF subfamily.</text>
</comment>
<keyword evidence="3" id="KW-0731">Sigma factor</keyword>
<dbReference type="Pfam" id="PF04542">
    <property type="entry name" value="Sigma70_r2"/>
    <property type="match status" value="1"/>
</dbReference>
<comment type="caution">
    <text evidence="7">The sequence shown here is derived from an EMBL/GenBank/DDBJ whole genome shotgun (WGS) entry which is preliminary data.</text>
</comment>
<evidence type="ECO:0000256" key="4">
    <source>
        <dbReference type="ARBA" id="ARBA00023125"/>
    </source>
</evidence>
<dbReference type="STRING" id="1618342.UY40_C0012G0002"/>
<dbReference type="AlphaFoldDB" id="A0A0G1VHF0"/>
<dbReference type="EMBL" id="LCPW01000012">
    <property type="protein sequence ID" value="KKW05655.1"/>
    <property type="molecule type" value="Genomic_DNA"/>
</dbReference>
<protein>
    <submittedName>
        <fullName evidence="7">Sigma-70 region 2</fullName>
    </submittedName>
</protein>
<dbReference type="GO" id="GO:0016987">
    <property type="term" value="F:sigma factor activity"/>
    <property type="evidence" value="ECO:0007669"/>
    <property type="project" value="UniProtKB-KW"/>
</dbReference>
<dbReference type="NCBIfam" id="TIGR02937">
    <property type="entry name" value="sigma70-ECF"/>
    <property type="match status" value="1"/>
</dbReference>
<dbReference type="PANTHER" id="PTHR43133">
    <property type="entry name" value="RNA POLYMERASE ECF-TYPE SIGMA FACTO"/>
    <property type="match status" value="1"/>
</dbReference>
<dbReference type="Pfam" id="PF08281">
    <property type="entry name" value="Sigma70_r4_2"/>
    <property type="match status" value="1"/>
</dbReference>
<evidence type="ECO:0000259" key="6">
    <source>
        <dbReference type="PROSITE" id="PS00622"/>
    </source>
</evidence>
<dbReference type="InterPro" id="IPR039425">
    <property type="entry name" value="RNA_pol_sigma-70-like"/>
</dbReference>
<evidence type="ECO:0000256" key="1">
    <source>
        <dbReference type="ARBA" id="ARBA00010641"/>
    </source>
</evidence>
<evidence type="ECO:0000313" key="8">
    <source>
        <dbReference type="Proteomes" id="UP000034119"/>
    </source>
</evidence>
<dbReference type="GO" id="GO:0003677">
    <property type="term" value="F:DNA binding"/>
    <property type="evidence" value="ECO:0007669"/>
    <property type="project" value="UniProtKB-KW"/>
</dbReference>
<dbReference type="InterPro" id="IPR000792">
    <property type="entry name" value="Tscrpt_reg_LuxR_C"/>
</dbReference>
<proteinExistence type="inferred from homology"/>
<reference evidence="7 8" key="1">
    <citation type="journal article" date="2015" name="Nature">
        <title>rRNA introns, odd ribosomes, and small enigmatic genomes across a large radiation of phyla.</title>
        <authorList>
            <person name="Brown C.T."/>
            <person name="Hug L.A."/>
            <person name="Thomas B.C."/>
            <person name="Sharon I."/>
            <person name="Castelle C.J."/>
            <person name="Singh A."/>
            <person name="Wilkins M.J."/>
            <person name="Williams K.H."/>
            <person name="Banfield J.F."/>
        </authorList>
    </citation>
    <scope>NUCLEOTIDE SEQUENCE [LARGE SCALE GENOMIC DNA]</scope>
</reference>
<dbReference type="Gene3D" id="1.10.1740.10">
    <property type="match status" value="1"/>
</dbReference>
<dbReference type="SUPFAM" id="SSF88659">
    <property type="entry name" value="Sigma3 and sigma4 domains of RNA polymerase sigma factors"/>
    <property type="match status" value="1"/>
</dbReference>
<sequence length="195" mass="22574">MADFNGLGAGPMELNEEEKLIREAQRVKGGQNRPFGKLYQSYYPKIKTYFTSRLGQEPVAEDLTSQTFQKALTGLASFKWQGVPFSSWLLTIARNTFFDHLRSPKGKKQVEIESTSPLPAKSPTQMEELLEREEHDWLGQELEKLPQRERDIIYLKFYEGLTNRQIAKFLNLSETNVGTILYRTLTKIRREAKLI</sequence>
<keyword evidence="4" id="KW-0238">DNA-binding</keyword>
<feature type="domain" description="HTH luxR-type" evidence="6">
    <location>
        <begin position="160"/>
        <end position="187"/>
    </location>
</feature>